<comment type="similarity">
    <text evidence="6">Belongs to the Mrp/NBP35 ATP-binding proteins family.</text>
</comment>
<dbReference type="KEGG" id="paly:O3E_01445"/>
<organism evidence="7 8">
    <name type="scientific">Candidatus Portiera aleyrodidarum MED</name>
    <name type="common">Bemisia tabaci</name>
    <dbReference type="NCBI Taxonomy" id="1163752"/>
    <lineage>
        <taxon>Bacteria</taxon>
        <taxon>Pseudomonadati</taxon>
        <taxon>Pseudomonadota</taxon>
        <taxon>Gammaproteobacteria</taxon>
        <taxon>Candidatus Johnevansiales</taxon>
        <taxon>Candidatus Johnevansiaceae</taxon>
        <taxon>Candidatus Portiera</taxon>
    </lineage>
</organism>
<dbReference type="GO" id="GO:0140663">
    <property type="term" value="F:ATP-dependent FeS chaperone activity"/>
    <property type="evidence" value="ECO:0007669"/>
    <property type="project" value="InterPro"/>
</dbReference>
<dbReference type="PANTHER" id="PTHR42961:SF2">
    <property type="entry name" value="IRON-SULFUR PROTEIN NUBPL"/>
    <property type="match status" value="1"/>
</dbReference>
<feature type="binding site" evidence="6">
    <location>
        <begin position="31"/>
        <end position="38"/>
    </location>
    <ligand>
        <name>ATP</name>
        <dbReference type="ChEBI" id="CHEBI:30616"/>
    </ligand>
</feature>
<protein>
    <recommendedName>
        <fullName evidence="6">Iron-sulfur cluster carrier protein</fullName>
    </recommendedName>
</protein>
<keyword evidence="4 6" id="KW-0408">Iron</keyword>
<dbReference type="InterPro" id="IPR019591">
    <property type="entry name" value="Mrp/NBP35_ATP-bd"/>
</dbReference>
<proteinExistence type="inferred from homology"/>
<gene>
    <name evidence="7" type="ORF">O3E_01445</name>
</gene>
<dbReference type="Pfam" id="PF10609">
    <property type="entry name" value="ParA"/>
    <property type="match status" value="1"/>
</dbReference>
<dbReference type="SUPFAM" id="SSF52540">
    <property type="entry name" value="P-loop containing nucleoside triphosphate hydrolases"/>
    <property type="match status" value="1"/>
</dbReference>
<evidence type="ECO:0000313" key="8">
    <source>
        <dbReference type="Proteomes" id="UP000031624"/>
    </source>
</evidence>
<name>A0AAU8RRQ9_9GAMM</name>
<reference evidence="7 8" key="1">
    <citation type="submission" date="2014-04" db="EMBL/GenBank/DDBJ databases">
        <title>Genome reduction and metabolic complementation of the dual endosymbionts in the whitefly Bemisia tabaci.</title>
        <authorList>
            <person name="Rao Q."/>
            <person name="Rollat-Farnier P.-A."/>
            <person name="Zhang Z.-X."/>
            <person name="Santos-Garcia D."/>
            <person name="Silva F.J."/>
            <person name="Moya A."/>
            <person name="Zhu D.-T."/>
            <person name="Klein C.C."/>
            <person name="Vavre F."/>
            <person name="Sagot M.-F."/>
            <person name="Liu S.-S."/>
            <person name="Mouton L."/>
            <person name="Wang X.-W."/>
        </authorList>
    </citation>
    <scope>NUCLEOTIDE SEQUENCE [LARGE SCALE GENOMIC DNA]</scope>
    <source>
        <strain evidence="7 8">BT-Q</strain>
    </source>
</reference>
<keyword evidence="5 6" id="KW-0411">Iron-sulfur</keyword>
<evidence type="ECO:0000256" key="1">
    <source>
        <dbReference type="ARBA" id="ARBA00022723"/>
    </source>
</evidence>
<comment type="function">
    <text evidence="6">Binds and transfers iron-sulfur (Fe-S) clusters to target apoproteins. Can hydrolyze ATP.</text>
</comment>
<dbReference type="AlphaFoldDB" id="A0AAU8RRQ9"/>
<comment type="subunit">
    <text evidence="6">Homodimer.</text>
</comment>
<dbReference type="PANTHER" id="PTHR42961">
    <property type="entry name" value="IRON-SULFUR PROTEIN NUBPL"/>
    <property type="match status" value="1"/>
</dbReference>
<dbReference type="EMBL" id="CP007563">
    <property type="protein sequence ID" value="AJF24170.1"/>
    <property type="molecule type" value="Genomic_DNA"/>
</dbReference>
<dbReference type="FunFam" id="3.40.50.300:FF:001119">
    <property type="entry name" value="Iron-sulfur cluster carrier protein"/>
    <property type="match status" value="1"/>
</dbReference>
<dbReference type="InterPro" id="IPR044304">
    <property type="entry name" value="NUBPL-like"/>
</dbReference>
<keyword evidence="6" id="KW-0378">Hydrolase</keyword>
<dbReference type="GO" id="GO:0051539">
    <property type="term" value="F:4 iron, 4 sulfur cluster binding"/>
    <property type="evidence" value="ECO:0007669"/>
    <property type="project" value="TreeGrafter"/>
</dbReference>
<dbReference type="InterPro" id="IPR027417">
    <property type="entry name" value="P-loop_NTPase"/>
</dbReference>
<evidence type="ECO:0000256" key="4">
    <source>
        <dbReference type="ARBA" id="ARBA00023004"/>
    </source>
</evidence>
<dbReference type="GO" id="GO:0016226">
    <property type="term" value="P:iron-sulfur cluster assembly"/>
    <property type="evidence" value="ECO:0007669"/>
    <property type="project" value="InterPro"/>
</dbReference>
<dbReference type="Gene3D" id="3.40.50.300">
    <property type="entry name" value="P-loop containing nucleotide triphosphate hydrolases"/>
    <property type="match status" value="1"/>
</dbReference>
<keyword evidence="1 6" id="KW-0479">Metal-binding</keyword>
<evidence type="ECO:0000256" key="2">
    <source>
        <dbReference type="ARBA" id="ARBA00022741"/>
    </source>
</evidence>
<dbReference type="HAMAP" id="MF_02040">
    <property type="entry name" value="Mrp_NBP35"/>
    <property type="match status" value="1"/>
</dbReference>
<keyword evidence="2 6" id="KW-0547">Nucleotide-binding</keyword>
<sequence length="272" mass="30218">MSFKLVENFLFIKTKGNFMININYIIAIASGKGGVGKSTITANLALAMNVKGYKVGLLDADIYGYSQSTILNVKKKIFINKKKRIQPIPYYGIKAMSLGFIVKKQTKAIIGRGPIISKLLVDLFTNTNWGYLDYLFIDMPPGTGDIMLSISKSISVSGVIIITTPQDVSLLGAFKGINMFNKIKIPIIGLIENMSYYTCKSCGYSTSIFNNKYNNILKKYKIKKIGCFALHKTLCDKKPILIAKPNSKISVFLKVIADIVDIKLKPQFRIGL</sequence>
<dbReference type="InterPro" id="IPR033756">
    <property type="entry name" value="YlxH/NBP35"/>
</dbReference>
<evidence type="ECO:0000256" key="3">
    <source>
        <dbReference type="ARBA" id="ARBA00022840"/>
    </source>
</evidence>
<dbReference type="GO" id="GO:0005524">
    <property type="term" value="F:ATP binding"/>
    <property type="evidence" value="ECO:0007669"/>
    <property type="project" value="UniProtKB-UniRule"/>
</dbReference>
<evidence type="ECO:0000256" key="5">
    <source>
        <dbReference type="ARBA" id="ARBA00023014"/>
    </source>
</evidence>
<keyword evidence="3 6" id="KW-0067">ATP-binding</keyword>
<evidence type="ECO:0000313" key="7">
    <source>
        <dbReference type="EMBL" id="AJF24170.1"/>
    </source>
</evidence>
<accession>A0AAU8RRQ9</accession>
<dbReference type="GO" id="GO:0016887">
    <property type="term" value="F:ATP hydrolysis activity"/>
    <property type="evidence" value="ECO:0007669"/>
    <property type="project" value="UniProtKB-UniRule"/>
</dbReference>
<dbReference type="GO" id="GO:0046872">
    <property type="term" value="F:metal ion binding"/>
    <property type="evidence" value="ECO:0007669"/>
    <property type="project" value="UniProtKB-KW"/>
</dbReference>
<dbReference type="CDD" id="cd02037">
    <property type="entry name" value="Mrp_NBP35"/>
    <property type="match status" value="1"/>
</dbReference>
<dbReference type="Proteomes" id="UP000031624">
    <property type="component" value="Chromosome"/>
</dbReference>
<evidence type="ECO:0000256" key="6">
    <source>
        <dbReference type="HAMAP-Rule" id="MF_02040"/>
    </source>
</evidence>